<dbReference type="InterPro" id="IPR021823">
    <property type="entry name" value="DUF3408"/>
</dbReference>
<dbReference type="Pfam" id="PF11888">
    <property type="entry name" value="DUF3408"/>
    <property type="match status" value="1"/>
</dbReference>
<dbReference type="EMBL" id="QRUD01000019">
    <property type="protein sequence ID" value="RGR40671.1"/>
    <property type="molecule type" value="Genomic_DNA"/>
</dbReference>
<proteinExistence type="predicted"/>
<evidence type="ECO:0000256" key="1">
    <source>
        <dbReference type="SAM" id="MobiDB-lite"/>
    </source>
</evidence>
<evidence type="ECO:0000313" key="2">
    <source>
        <dbReference type="EMBL" id="RGR40671.1"/>
    </source>
</evidence>
<gene>
    <name evidence="2" type="ORF">DWY53_08045</name>
</gene>
<accession>A0A395UNW5</accession>
<evidence type="ECO:0000313" key="3">
    <source>
        <dbReference type="Proteomes" id="UP000266497"/>
    </source>
</evidence>
<organism evidence="2 3">
    <name type="scientific">Phocaeicola vulgatus</name>
    <name type="common">Bacteroides vulgatus</name>
    <dbReference type="NCBI Taxonomy" id="821"/>
    <lineage>
        <taxon>Bacteria</taxon>
        <taxon>Pseudomonadati</taxon>
        <taxon>Bacteroidota</taxon>
        <taxon>Bacteroidia</taxon>
        <taxon>Bacteroidales</taxon>
        <taxon>Bacteroidaceae</taxon>
        <taxon>Phocaeicola</taxon>
    </lineage>
</organism>
<dbReference type="AlphaFoldDB" id="A0A395UNW5"/>
<feature type="region of interest" description="Disordered" evidence="1">
    <location>
        <begin position="57"/>
        <end position="88"/>
    </location>
</feature>
<comment type="caution">
    <text evidence="2">The sequence shown here is derived from an EMBL/GenBank/DDBJ whole genome shotgun (WGS) entry which is preliminary data.</text>
</comment>
<sequence length="160" mass="18396">MARTKDAVLAPGQKELMEKEYLDFVKPSTYGNKANPSSCNSLYDDVENPELRAIVEKVAATTPYREETSTNEAQSPPNPQKRISGKQRKATLEEYQQTFLQVPRIDDRKPVFVSSDVRDRLDRVVRILGGRRMSVSGIIENIVRHHLSLYEEDFEAWRKL</sequence>
<reference evidence="2 3" key="1">
    <citation type="submission" date="2018-08" db="EMBL/GenBank/DDBJ databases">
        <title>A genome reference for cultivated species of the human gut microbiota.</title>
        <authorList>
            <person name="Zou Y."/>
            <person name="Xue W."/>
            <person name="Luo G."/>
        </authorList>
    </citation>
    <scope>NUCLEOTIDE SEQUENCE [LARGE SCALE GENOMIC DNA]</scope>
    <source>
        <strain evidence="2 3">AF25-30LB</strain>
    </source>
</reference>
<name>A0A395UNW5_PHOVU</name>
<protein>
    <submittedName>
        <fullName evidence="2">DUF3408 domain-containing protein</fullName>
    </submittedName>
</protein>
<dbReference type="RefSeq" id="WP_117892707.1">
    <property type="nucleotide sequence ID" value="NZ_QRUD01000019.1"/>
</dbReference>
<dbReference type="Proteomes" id="UP000266497">
    <property type="component" value="Unassembled WGS sequence"/>
</dbReference>